<dbReference type="InterPro" id="IPR051915">
    <property type="entry name" value="Cellulose_Degrad_GH3"/>
</dbReference>
<evidence type="ECO:0000256" key="3">
    <source>
        <dbReference type="ARBA" id="ARBA00012744"/>
    </source>
</evidence>
<comment type="similarity">
    <text evidence="2">Belongs to the glycosyl hydrolase 3 family.</text>
</comment>
<evidence type="ECO:0000259" key="7">
    <source>
        <dbReference type="Pfam" id="PF01915"/>
    </source>
</evidence>
<keyword evidence="5" id="KW-0378">Hydrolase</keyword>
<sequence>MVMVPYNLTYYISDLTQLVNEGYISMNRIDDAVTRILRVKFMMGLFEKPFADLSYINYLGAEEHKILAREAVRKSLVLLKNGEVTGQPLLPLNKTVSKIIVAEIIVAGSHAYDIGRQCGGWTITWQGSNGTTTTGTSVLQAIKSTVSPNSQVVYEAYPQQGFAASQGADFAIVVVGEPPYAETQGDNLDLTIPESGIPTIQNICAEVKCLVVLISGRPLVVEPYIPLMDAFVAAWLPGSEGTGVTDVIFGDYDFQGTLARTWFKNVEQLPMNVGDNNYDPLFPFEFGLKMYTASSSGSGRLQRRLLGMCYWLLLLAVQIII</sequence>
<keyword evidence="9" id="KW-1185">Reference proteome</keyword>
<dbReference type="InterPro" id="IPR017853">
    <property type="entry name" value="GH"/>
</dbReference>
<dbReference type="Pfam" id="PF01915">
    <property type="entry name" value="Glyco_hydro_3_C"/>
    <property type="match status" value="1"/>
</dbReference>
<comment type="caution">
    <text evidence="8">The sequence shown here is derived from an EMBL/GenBank/DDBJ whole genome shotgun (WGS) entry which is preliminary data.</text>
</comment>
<dbReference type="Proteomes" id="UP001633002">
    <property type="component" value="Unassembled WGS sequence"/>
</dbReference>
<dbReference type="EC" id="3.2.1.21" evidence="3"/>
<evidence type="ECO:0000256" key="5">
    <source>
        <dbReference type="ARBA" id="ARBA00022801"/>
    </source>
</evidence>
<protein>
    <recommendedName>
        <fullName evidence="3">beta-glucosidase</fullName>
        <ecNumber evidence="3">3.2.1.21</ecNumber>
    </recommendedName>
</protein>
<evidence type="ECO:0000313" key="8">
    <source>
        <dbReference type="EMBL" id="KAL3701565.1"/>
    </source>
</evidence>
<organism evidence="8 9">
    <name type="scientific">Riccia sorocarpa</name>
    <dbReference type="NCBI Taxonomy" id="122646"/>
    <lineage>
        <taxon>Eukaryota</taxon>
        <taxon>Viridiplantae</taxon>
        <taxon>Streptophyta</taxon>
        <taxon>Embryophyta</taxon>
        <taxon>Marchantiophyta</taxon>
        <taxon>Marchantiopsida</taxon>
        <taxon>Marchantiidae</taxon>
        <taxon>Marchantiales</taxon>
        <taxon>Ricciaceae</taxon>
        <taxon>Riccia</taxon>
    </lineage>
</organism>
<keyword evidence="4" id="KW-0732">Signal</keyword>
<dbReference type="Gene3D" id="3.20.20.300">
    <property type="entry name" value="Glycoside hydrolase, family 3, N-terminal domain"/>
    <property type="match status" value="1"/>
</dbReference>
<dbReference type="InterPro" id="IPR036881">
    <property type="entry name" value="Glyco_hydro_3_C_sf"/>
</dbReference>
<dbReference type="SUPFAM" id="SSF52279">
    <property type="entry name" value="Beta-D-glucan exohydrolase, C-terminal domain"/>
    <property type="match status" value="1"/>
</dbReference>
<dbReference type="EMBL" id="JBJQOH010000001">
    <property type="protein sequence ID" value="KAL3701565.1"/>
    <property type="molecule type" value="Genomic_DNA"/>
</dbReference>
<comment type="catalytic activity">
    <reaction evidence="1">
        <text>Hydrolysis of terminal, non-reducing beta-D-glucosyl residues with release of beta-D-glucose.</text>
        <dbReference type="EC" id="3.2.1.21"/>
    </reaction>
</comment>
<feature type="domain" description="Glycoside hydrolase family 3 C-terminal" evidence="7">
    <location>
        <begin position="76"/>
        <end position="289"/>
    </location>
</feature>
<dbReference type="GO" id="GO:0008422">
    <property type="term" value="F:beta-glucosidase activity"/>
    <property type="evidence" value="ECO:0007669"/>
    <property type="project" value="UniProtKB-EC"/>
</dbReference>
<name>A0ABD3ICY0_9MARC</name>
<evidence type="ECO:0000256" key="4">
    <source>
        <dbReference type="ARBA" id="ARBA00022729"/>
    </source>
</evidence>
<dbReference type="SUPFAM" id="SSF51445">
    <property type="entry name" value="(Trans)glycosidases"/>
    <property type="match status" value="1"/>
</dbReference>
<dbReference type="InterPro" id="IPR002772">
    <property type="entry name" value="Glyco_hydro_3_C"/>
</dbReference>
<dbReference type="FunFam" id="3.40.50.1700:FF:000002">
    <property type="entry name" value="Glycosyl hydrolase family protein"/>
    <property type="match status" value="1"/>
</dbReference>
<evidence type="ECO:0000256" key="1">
    <source>
        <dbReference type="ARBA" id="ARBA00000448"/>
    </source>
</evidence>
<evidence type="ECO:0000256" key="6">
    <source>
        <dbReference type="ARBA" id="ARBA00023295"/>
    </source>
</evidence>
<keyword evidence="6" id="KW-0326">Glycosidase</keyword>
<evidence type="ECO:0000313" key="9">
    <source>
        <dbReference type="Proteomes" id="UP001633002"/>
    </source>
</evidence>
<gene>
    <name evidence="8" type="ORF">R1sor_019587</name>
</gene>
<evidence type="ECO:0000256" key="2">
    <source>
        <dbReference type="ARBA" id="ARBA00005336"/>
    </source>
</evidence>
<dbReference type="AlphaFoldDB" id="A0ABD3ICY0"/>
<reference evidence="8 9" key="1">
    <citation type="submission" date="2024-09" db="EMBL/GenBank/DDBJ databases">
        <title>Chromosome-scale assembly of Riccia sorocarpa.</title>
        <authorList>
            <person name="Paukszto L."/>
        </authorList>
    </citation>
    <scope>NUCLEOTIDE SEQUENCE [LARGE SCALE GENOMIC DNA]</scope>
    <source>
        <strain evidence="8">LP-2024</strain>
        <tissue evidence="8">Aerial parts of the thallus</tissue>
    </source>
</reference>
<proteinExistence type="inferred from homology"/>
<accession>A0ABD3ICY0</accession>
<dbReference type="InterPro" id="IPR036962">
    <property type="entry name" value="Glyco_hydro_3_N_sf"/>
</dbReference>
<dbReference type="PANTHER" id="PTHR30620">
    <property type="entry name" value="PERIPLASMIC BETA-GLUCOSIDASE-RELATED"/>
    <property type="match status" value="1"/>
</dbReference>
<dbReference type="Gene3D" id="3.40.50.1700">
    <property type="entry name" value="Glycoside hydrolase family 3 C-terminal domain"/>
    <property type="match status" value="1"/>
</dbReference>
<dbReference type="PANTHER" id="PTHR30620:SF16">
    <property type="entry name" value="LYSOSOMAL BETA GLUCOSIDASE"/>
    <property type="match status" value="1"/>
</dbReference>